<dbReference type="AlphaFoldDB" id="A0A834UD76"/>
<gene>
    <name evidence="2" type="ORF">H0235_004656</name>
</gene>
<name>A0A834UD76_VESPE</name>
<proteinExistence type="predicted"/>
<protein>
    <submittedName>
        <fullName evidence="2">Uncharacterized protein</fullName>
    </submittedName>
</protein>
<keyword evidence="3" id="KW-1185">Reference proteome</keyword>
<reference evidence="2" key="1">
    <citation type="journal article" date="2020" name="G3 (Bethesda)">
        <title>High-Quality Assemblies for Three Invasive Social Wasps from the &lt;i&gt;Vespula&lt;/i&gt; Genus.</title>
        <authorList>
            <person name="Harrop T.W.R."/>
            <person name="Guhlin J."/>
            <person name="McLaughlin G.M."/>
            <person name="Permina E."/>
            <person name="Stockwell P."/>
            <person name="Gilligan J."/>
            <person name="Le Lec M.F."/>
            <person name="Gruber M.A.M."/>
            <person name="Quinn O."/>
            <person name="Lovegrove M."/>
            <person name="Duncan E.J."/>
            <person name="Remnant E.J."/>
            <person name="Van Eeckhoven J."/>
            <person name="Graham B."/>
            <person name="Knapp R.A."/>
            <person name="Langford K.W."/>
            <person name="Kronenberg Z."/>
            <person name="Press M.O."/>
            <person name="Eacker S.M."/>
            <person name="Wilson-Rankin E.E."/>
            <person name="Purcell J."/>
            <person name="Lester P.J."/>
            <person name="Dearden P.K."/>
        </authorList>
    </citation>
    <scope>NUCLEOTIDE SEQUENCE</scope>
    <source>
        <strain evidence="2">Volc-1</strain>
    </source>
</reference>
<feature type="region of interest" description="Disordered" evidence="1">
    <location>
        <begin position="329"/>
        <end position="387"/>
    </location>
</feature>
<organism evidence="2 3">
    <name type="scientific">Vespula pensylvanica</name>
    <name type="common">Western yellow jacket</name>
    <name type="synonym">Wasp</name>
    <dbReference type="NCBI Taxonomy" id="30213"/>
    <lineage>
        <taxon>Eukaryota</taxon>
        <taxon>Metazoa</taxon>
        <taxon>Ecdysozoa</taxon>
        <taxon>Arthropoda</taxon>
        <taxon>Hexapoda</taxon>
        <taxon>Insecta</taxon>
        <taxon>Pterygota</taxon>
        <taxon>Neoptera</taxon>
        <taxon>Endopterygota</taxon>
        <taxon>Hymenoptera</taxon>
        <taxon>Apocrita</taxon>
        <taxon>Aculeata</taxon>
        <taxon>Vespoidea</taxon>
        <taxon>Vespidae</taxon>
        <taxon>Vespinae</taxon>
        <taxon>Vespula</taxon>
    </lineage>
</organism>
<comment type="caution">
    <text evidence="2">The sequence shown here is derived from an EMBL/GenBank/DDBJ whole genome shotgun (WGS) entry which is preliminary data.</text>
</comment>
<sequence length="387" mass="42799">MGREEKRREEENTGVRSGVRQGSAITVEGLLPMAFVARPSPSVNHRRSVTTFERSGVGIIWNGRQLEEQDTRSYIYVCTSRIMGLVARPLSTSSRRINSFTVGTFHRLFRSSTLGKAVDVKAGVLFCELSGNADNDGVGGSDGGSDVTDDTYSMPSAALQRKSGREKFIIFERYGVALRIIFTCAHRRVRTRNSASANKFCRFCGSAKWKIVFPNETLRGENLMASELWPYKNTGGTHKYSRNAESCIIEIIRACLTGSVLKSLTGSSRTNNSRTAESIRKYGVAGRRSALFVRYDRTFCERELGRWYLRYLNAPSSTEGPFYRNIHTGNGRKAEEKAPPWTVPRGSVSKKYKPVDMQMPLESTTTDRGTSNGIGGGSGDGSVGDTE</sequence>
<feature type="compositionally biased region" description="Gly residues" evidence="1">
    <location>
        <begin position="372"/>
        <end position="387"/>
    </location>
</feature>
<evidence type="ECO:0000256" key="1">
    <source>
        <dbReference type="SAM" id="MobiDB-lite"/>
    </source>
</evidence>
<evidence type="ECO:0000313" key="2">
    <source>
        <dbReference type="EMBL" id="KAF7431732.1"/>
    </source>
</evidence>
<accession>A0A834UD76</accession>
<dbReference type="EMBL" id="JACSDY010000003">
    <property type="protein sequence ID" value="KAF7431732.1"/>
    <property type="molecule type" value="Genomic_DNA"/>
</dbReference>
<dbReference type="Proteomes" id="UP000600918">
    <property type="component" value="Unassembled WGS sequence"/>
</dbReference>
<evidence type="ECO:0000313" key="3">
    <source>
        <dbReference type="Proteomes" id="UP000600918"/>
    </source>
</evidence>